<dbReference type="InterPro" id="IPR016192">
    <property type="entry name" value="APOBEC/CMP_deaminase_Zn-bd"/>
</dbReference>
<evidence type="ECO:0000256" key="4">
    <source>
        <dbReference type="ARBA" id="ARBA00012783"/>
    </source>
</evidence>
<dbReference type="GO" id="GO:0055086">
    <property type="term" value="P:nucleobase-containing small molecule metabolic process"/>
    <property type="evidence" value="ECO:0007669"/>
    <property type="project" value="UniProtKB-ARBA"/>
</dbReference>
<evidence type="ECO:0000256" key="13">
    <source>
        <dbReference type="PIRSR" id="PIRSR606262-2"/>
    </source>
</evidence>
<evidence type="ECO:0000256" key="8">
    <source>
        <dbReference type="ARBA" id="ARBA00022833"/>
    </source>
</evidence>
<evidence type="ECO:0000256" key="5">
    <source>
        <dbReference type="ARBA" id="ARBA00018266"/>
    </source>
</evidence>
<gene>
    <name evidence="17" type="ORF">BRCON_2168</name>
</gene>
<dbReference type="EC" id="3.5.4.5" evidence="4 15"/>
<dbReference type="NCBIfam" id="TIGR01354">
    <property type="entry name" value="cyt_deam_tetra"/>
    <property type="match status" value="1"/>
</dbReference>
<dbReference type="InterPro" id="IPR050202">
    <property type="entry name" value="Cyt/Deoxycyt_deaminase"/>
</dbReference>
<evidence type="ECO:0000256" key="1">
    <source>
        <dbReference type="ARBA" id="ARBA00001947"/>
    </source>
</evidence>
<evidence type="ECO:0000313" key="18">
    <source>
        <dbReference type="Proteomes" id="UP000262583"/>
    </source>
</evidence>
<dbReference type="SUPFAM" id="SSF53927">
    <property type="entry name" value="Cytidine deaminase-like"/>
    <property type="match status" value="1"/>
</dbReference>
<keyword evidence="8 14" id="KW-0862">Zinc</keyword>
<keyword evidence="7 15" id="KW-0378">Hydrolase</keyword>
<dbReference type="FunFam" id="3.40.140.10:FF:000008">
    <property type="entry name" value="Cytidine deaminase"/>
    <property type="match status" value="1"/>
</dbReference>
<dbReference type="NCBIfam" id="NF004064">
    <property type="entry name" value="PRK05578.1"/>
    <property type="match status" value="1"/>
</dbReference>
<dbReference type="EMBL" id="CP030759">
    <property type="protein sequence ID" value="AXA36945.1"/>
    <property type="molecule type" value="Genomic_DNA"/>
</dbReference>
<evidence type="ECO:0000256" key="2">
    <source>
        <dbReference type="ARBA" id="ARBA00003949"/>
    </source>
</evidence>
<evidence type="ECO:0000259" key="16">
    <source>
        <dbReference type="PROSITE" id="PS51747"/>
    </source>
</evidence>
<comment type="similarity">
    <text evidence="3 15">Belongs to the cytidine and deoxycytidylate deaminase family.</text>
</comment>
<feature type="binding site" evidence="14">
    <location>
        <position position="95"/>
    </location>
    <ligand>
        <name>Zn(2+)</name>
        <dbReference type="ChEBI" id="CHEBI:29105"/>
        <note>catalytic</note>
    </ligand>
</feature>
<reference evidence="17 18" key="1">
    <citation type="submission" date="2018-05" db="EMBL/GenBank/DDBJ databases">
        <title>A metagenomic window into the 2 km-deep terrestrial subsurface aquifer revealed taxonomically and functionally diverse microbial community comprising novel uncultured bacterial lineages.</title>
        <authorList>
            <person name="Kadnikov V.V."/>
            <person name="Mardanov A.V."/>
            <person name="Beletsky A.V."/>
            <person name="Banks D."/>
            <person name="Pimenov N.V."/>
            <person name="Frank Y.A."/>
            <person name="Karnachuk O.V."/>
            <person name="Ravin N.V."/>
        </authorList>
    </citation>
    <scope>NUCLEOTIDE SEQUENCE [LARGE SCALE GENOMIC DNA]</scope>
    <source>
        <strain evidence="17">BY</strain>
    </source>
</reference>
<proteinExistence type="inferred from homology"/>
<evidence type="ECO:0000256" key="6">
    <source>
        <dbReference type="ARBA" id="ARBA00022723"/>
    </source>
</evidence>
<feature type="domain" description="CMP/dCMP-type deaminase" evidence="16">
    <location>
        <begin position="10"/>
        <end position="138"/>
    </location>
</feature>
<evidence type="ECO:0000256" key="12">
    <source>
        <dbReference type="PIRSR" id="PIRSR606262-1"/>
    </source>
</evidence>
<dbReference type="CDD" id="cd01283">
    <property type="entry name" value="cytidine_deaminase"/>
    <property type="match status" value="1"/>
</dbReference>
<comment type="function">
    <text evidence="2 15">This enzyme scavenges exogenous and endogenous cytidine and 2'-deoxycytidine for UMP synthesis.</text>
</comment>
<evidence type="ECO:0000256" key="11">
    <source>
        <dbReference type="ARBA" id="ARBA00049558"/>
    </source>
</evidence>
<organism evidence="17 18">
    <name type="scientific">Sumerlaea chitinivorans</name>
    <dbReference type="NCBI Taxonomy" id="2250252"/>
    <lineage>
        <taxon>Bacteria</taxon>
        <taxon>Candidatus Sumerlaeota</taxon>
        <taxon>Candidatus Sumerlaeia</taxon>
        <taxon>Candidatus Sumerlaeales</taxon>
        <taxon>Candidatus Sumerlaeaceae</taxon>
        <taxon>Candidatus Sumerlaea</taxon>
    </lineage>
</organism>
<dbReference type="KEGG" id="schv:BRCON_2168"/>
<comment type="catalytic activity">
    <reaction evidence="10 15">
        <text>2'-deoxycytidine + H2O + H(+) = 2'-deoxyuridine + NH4(+)</text>
        <dbReference type="Rhea" id="RHEA:13433"/>
        <dbReference type="ChEBI" id="CHEBI:15377"/>
        <dbReference type="ChEBI" id="CHEBI:15378"/>
        <dbReference type="ChEBI" id="CHEBI:15698"/>
        <dbReference type="ChEBI" id="CHEBI:16450"/>
        <dbReference type="ChEBI" id="CHEBI:28938"/>
        <dbReference type="EC" id="3.5.4.5"/>
    </reaction>
</comment>
<dbReference type="Gene3D" id="3.40.140.10">
    <property type="entry name" value="Cytidine Deaminase, domain 2"/>
    <property type="match status" value="1"/>
</dbReference>
<feature type="binding site" evidence="14">
    <location>
        <position position="98"/>
    </location>
    <ligand>
        <name>Zn(2+)</name>
        <dbReference type="ChEBI" id="CHEBI:29105"/>
        <note>catalytic</note>
    </ligand>
</feature>
<dbReference type="PROSITE" id="PS51747">
    <property type="entry name" value="CYT_DCMP_DEAMINASES_2"/>
    <property type="match status" value="1"/>
</dbReference>
<comment type="catalytic activity">
    <reaction evidence="11 15">
        <text>cytidine + H2O + H(+) = uridine + NH4(+)</text>
        <dbReference type="Rhea" id="RHEA:16069"/>
        <dbReference type="ChEBI" id="CHEBI:15377"/>
        <dbReference type="ChEBI" id="CHEBI:15378"/>
        <dbReference type="ChEBI" id="CHEBI:16704"/>
        <dbReference type="ChEBI" id="CHEBI:17562"/>
        <dbReference type="ChEBI" id="CHEBI:28938"/>
        <dbReference type="EC" id="3.5.4.5"/>
    </reaction>
</comment>
<evidence type="ECO:0000313" key="17">
    <source>
        <dbReference type="EMBL" id="AXA36945.1"/>
    </source>
</evidence>
<evidence type="ECO:0000256" key="9">
    <source>
        <dbReference type="ARBA" id="ARBA00032005"/>
    </source>
</evidence>
<dbReference type="InterPro" id="IPR016193">
    <property type="entry name" value="Cytidine_deaminase-like"/>
</dbReference>
<dbReference type="PANTHER" id="PTHR11644">
    <property type="entry name" value="CYTIDINE DEAMINASE"/>
    <property type="match status" value="1"/>
</dbReference>
<dbReference type="GO" id="GO:0005829">
    <property type="term" value="C:cytosol"/>
    <property type="evidence" value="ECO:0007669"/>
    <property type="project" value="TreeGrafter"/>
</dbReference>
<accession>A0A2Z4Y956</accession>
<dbReference type="GO" id="GO:0008270">
    <property type="term" value="F:zinc ion binding"/>
    <property type="evidence" value="ECO:0007669"/>
    <property type="project" value="UniProtKB-UniRule"/>
</dbReference>
<evidence type="ECO:0000256" key="7">
    <source>
        <dbReference type="ARBA" id="ARBA00022801"/>
    </source>
</evidence>
<dbReference type="InterPro" id="IPR006262">
    <property type="entry name" value="Cyt_deam_tetra"/>
</dbReference>
<dbReference type="AlphaFoldDB" id="A0A2Z4Y956"/>
<feature type="binding site" evidence="13">
    <location>
        <begin position="51"/>
        <end position="57"/>
    </location>
    <ligand>
        <name>substrate</name>
    </ligand>
</feature>
<sequence>MAPLPPLSEKEAFELVRAAAAVRANAHAPYSQFQVGAALLTSSGRVFVGCNVENASYGLSLCAERSAIVSAVAAGERAFRAIAVVGGSGQIATPCGACRQFMVEFTPEMEVLLAAPEALDAITRSTAAQLLPDYFVFRKGA</sequence>
<feature type="binding site" evidence="14">
    <location>
        <position position="62"/>
    </location>
    <ligand>
        <name>Zn(2+)</name>
        <dbReference type="ChEBI" id="CHEBI:29105"/>
        <note>catalytic</note>
    </ligand>
</feature>
<keyword evidence="6 14" id="KW-0479">Metal-binding</keyword>
<dbReference type="Proteomes" id="UP000262583">
    <property type="component" value="Chromosome"/>
</dbReference>
<evidence type="ECO:0000256" key="3">
    <source>
        <dbReference type="ARBA" id="ARBA00006576"/>
    </source>
</evidence>
<dbReference type="Pfam" id="PF00383">
    <property type="entry name" value="dCMP_cyt_deam_1"/>
    <property type="match status" value="1"/>
</dbReference>
<evidence type="ECO:0000256" key="14">
    <source>
        <dbReference type="PIRSR" id="PIRSR606262-3"/>
    </source>
</evidence>
<protein>
    <recommendedName>
        <fullName evidence="5 15">Cytidine deaminase</fullName>
        <ecNumber evidence="4 15">3.5.4.5</ecNumber>
    </recommendedName>
    <alternativeName>
        <fullName evidence="9 15">Cytidine aminohydrolase</fullName>
    </alternativeName>
</protein>
<dbReference type="GO" id="GO:0072527">
    <property type="term" value="P:pyrimidine-containing compound metabolic process"/>
    <property type="evidence" value="ECO:0007669"/>
    <property type="project" value="UniProtKB-ARBA"/>
</dbReference>
<dbReference type="GO" id="GO:0004126">
    <property type="term" value="F:cytidine deaminase activity"/>
    <property type="evidence" value="ECO:0007669"/>
    <property type="project" value="UniProtKB-UniRule"/>
</dbReference>
<dbReference type="PROSITE" id="PS00903">
    <property type="entry name" value="CYT_DCMP_DEAMINASES_1"/>
    <property type="match status" value="1"/>
</dbReference>
<evidence type="ECO:0000256" key="10">
    <source>
        <dbReference type="ARBA" id="ARBA00049252"/>
    </source>
</evidence>
<dbReference type="GO" id="GO:0042802">
    <property type="term" value="F:identical protein binding"/>
    <property type="evidence" value="ECO:0007669"/>
    <property type="project" value="UniProtKB-ARBA"/>
</dbReference>
<feature type="active site" description="Proton donor" evidence="12">
    <location>
        <position position="64"/>
    </location>
</feature>
<evidence type="ECO:0000256" key="15">
    <source>
        <dbReference type="RuleBase" id="RU364006"/>
    </source>
</evidence>
<name>A0A2Z4Y956_SUMC1</name>
<dbReference type="InterPro" id="IPR002125">
    <property type="entry name" value="CMP_dCMP_dom"/>
</dbReference>
<comment type="cofactor">
    <cofactor evidence="1 14 15">
        <name>Zn(2+)</name>
        <dbReference type="ChEBI" id="CHEBI:29105"/>
    </cofactor>
</comment>
<dbReference type="PANTHER" id="PTHR11644:SF2">
    <property type="entry name" value="CYTIDINE DEAMINASE"/>
    <property type="match status" value="1"/>
</dbReference>